<evidence type="ECO:0000256" key="7">
    <source>
        <dbReference type="RuleBase" id="RU003346"/>
    </source>
</evidence>
<dbReference type="InterPro" id="IPR050549">
    <property type="entry name" value="MFS_Trehalose_Transporter"/>
</dbReference>
<feature type="transmembrane region" description="Helical" evidence="8">
    <location>
        <begin position="411"/>
        <end position="430"/>
    </location>
</feature>
<keyword evidence="3" id="KW-0762">Sugar transport</keyword>
<feature type="transmembrane region" description="Helical" evidence="8">
    <location>
        <begin position="345"/>
        <end position="368"/>
    </location>
</feature>
<dbReference type="RefSeq" id="XP_048325019.2">
    <property type="nucleotide sequence ID" value="XM_048469062.2"/>
</dbReference>
<evidence type="ECO:0000313" key="10">
    <source>
        <dbReference type="Proteomes" id="UP001652623"/>
    </source>
</evidence>
<dbReference type="GeneID" id="107412082"/>
<dbReference type="PRINTS" id="PR00171">
    <property type="entry name" value="SUGRTRNSPORT"/>
</dbReference>
<keyword evidence="7" id="KW-0813">Transport</keyword>
<evidence type="ECO:0000256" key="3">
    <source>
        <dbReference type="ARBA" id="ARBA00022597"/>
    </source>
</evidence>
<evidence type="ECO:0000259" key="9">
    <source>
        <dbReference type="PROSITE" id="PS50850"/>
    </source>
</evidence>
<dbReference type="PANTHER" id="PTHR48021:SF93">
    <property type="entry name" value="SUGAR TRANSPORTER ERD6-LIKE 1-RELATED"/>
    <property type="match status" value="1"/>
</dbReference>
<evidence type="ECO:0000256" key="1">
    <source>
        <dbReference type="ARBA" id="ARBA00004141"/>
    </source>
</evidence>
<evidence type="ECO:0000256" key="2">
    <source>
        <dbReference type="ARBA" id="ARBA00010992"/>
    </source>
</evidence>
<evidence type="ECO:0000256" key="8">
    <source>
        <dbReference type="SAM" id="Phobius"/>
    </source>
</evidence>
<comment type="subcellular location">
    <subcellularLocation>
        <location evidence="1">Membrane</location>
        <topology evidence="1">Multi-pass membrane protein</topology>
    </subcellularLocation>
</comment>
<evidence type="ECO:0000256" key="6">
    <source>
        <dbReference type="ARBA" id="ARBA00023136"/>
    </source>
</evidence>
<evidence type="ECO:0000256" key="5">
    <source>
        <dbReference type="ARBA" id="ARBA00022989"/>
    </source>
</evidence>
<feature type="transmembrane region" description="Helical" evidence="8">
    <location>
        <begin position="374"/>
        <end position="399"/>
    </location>
</feature>
<gene>
    <name evidence="11" type="primary">LOC107412082</name>
</gene>
<feature type="transmembrane region" description="Helical" evidence="8">
    <location>
        <begin position="174"/>
        <end position="192"/>
    </location>
</feature>
<sequence length="478" mass="51316">MEEDKVLLTRSMLEEAKCKTTSQNGSPATICVVYSAMVALCGSLCIGYILGYSSPAEAGIIEDLDLSVAAYSVFGSIVTIGGLVGGLANGMIIDLLGRRGSMWISEIFSLAGWFSIAYAKLIQEAMLVTECLVAGFWKALAGVCVCTASLCGSCNTKIPVYIAEITPKGLRGRFTSANQLMVSLGISLIYFTGNLVSWRTLAAFGAIPSLLQIFGLFFVPESPRWLAQLGKHKELEAALQLLRGKDADISQEATDIIHFTETFQKQTKRVLDLFQWRYAHSLTIGVGLLVLQQLAGSNAIVSYSSSIFTDAGFSSSIGTISMAIIQIPSVTLSMLLTDKLGRRPLLLISAAGMCLSCILLGLSFCFQFKELTPILVYIGMLGYCVAITSGMGGLPWVIISEIFPINVKGSAGSLVTMANFSSSLIVTFTFKFMMEWSSAVTFSIFSGVCGLTVVFIAKLVPETKGRSLEEIQASITEI</sequence>
<feature type="transmembrane region" description="Helical" evidence="8">
    <location>
        <begin position="198"/>
        <end position="219"/>
    </location>
</feature>
<proteinExistence type="inferred from homology"/>
<name>A0ABM3IBH3_ZIZJJ</name>
<keyword evidence="4 8" id="KW-0812">Transmembrane</keyword>
<dbReference type="NCBIfam" id="TIGR00879">
    <property type="entry name" value="SP"/>
    <property type="match status" value="1"/>
</dbReference>
<feature type="transmembrane region" description="Helical" evidence="8">
    <location>
        <begin position="69"/>
        <end position="88"/>
    </location>
</feature>
<evidence type="ECO:0000256" key="4">
    <source>
        <dbReference type="ARBA" id="ARBA00022692"/>
    </source>
</evidence>
<dbReference type="InterPro" id="IPR036259">
    <property type="entry name" value="MFS_trans_sf"/>
</dbReference>
<dbReference type="Gene3D" id="1.20.1250.20">
    <property type="entry name" value="MFS general substrate transporter like domains"/>
    <property type="match status" value="1"/>
</dbReference>
<feature type="transmembrane region" description="Helical" evidence="8">
    <location>
        <begin position="139"/>
        <end position="162"/>
    </location>
</feature>
<keyword evidence="5 8" id="KW-1133">Transmembrane helix</keyword>
<comment type="similarity">
    <text evidence="2 7">Belongs to the major facilitator superfamily. Sugar transporter (TC 2.A.1.1) family.</text>
</comment>
<feature type="transmembrane region" description="Helical" evidence="8">
    <location>
        <begin position="27"/>
        <end position="49"/>
    </location>
</feature>
<feature type="domain" description="Major facilitator superfamily (MFS) profile" evidence="9">
    <location>
        <begin position="35"/>
        <end position="464"/>
    </location>
</feature>
<protein>
    <submittedName>
        <fullName evidence="11">Sugar transporter ERD6-like 17 isoform X1</fullName>
    </submittedName>
</protein>
<dbReference type="PROSITE" id="PS50850">
    <property type="entry name" value="MFS"/>
    <property type="match status" value="1"/>
</dbReference>
<dbReference type="Pfam" id="PF00083">
    <property type="entry name" value="Sugar_tr"/>
    <property type="match status" value="1"/>
</dbReference>
<keyword evidence="10" id="KW-1185">Reference proteome</keyword>
<dbReference type="InterPro" id="IPR020846">
    <property type="entry name" value="MFS_dom"/>
</dbReference>
<dbReference type="InterPro" id="IPR005828">
    <property type="entry name" value="MFS_sugar_transport-like"/>
</dbReference>
<reference evidence="11" key="1">
    <citation type="submission" date="2025-08" db="UniProtKB">
        <authorList>
            <consortium name="RefSeq"/>
        </authorList>
    </citation>
    <scope>IDENTIFICATION</scope>
    <source>
        <tissue evidence="11">Seedling</tissue>
    </source>
</reference>
<dbReference type="PANTHER" id="PTHR48021">
    <property type="match status" value="1"/>
</dbReference>
<dbReference type="CDD" id="cd17358">
    <property type="entry name" value="MFS_GLUT6_8_Class3_like"/>
    <property type="match status" value="1"/>
</dbReference>
<dbReference type="InterPro" id="IPR044775">
    <property type="entry name" value="MFS_ERD6/Tret1-like"/>
</dbReference>
<feature type="transmembrane region" description="Helical" evidence="8">
    <location>
        <begin position="436"/>
        <end position="457"/>
    </location>
</feature>
<feature type="transmembrane region" description="Helical" evidence="8">
    <location>
        <begin position="100"/>
        <end position="119"/>
    </location>
</feature>
<dbReference type="InterPro" id="IPR003663">
    <property type="entry name" value="Sugar/inositol_transpt"/>
</dbReference>
<accession>A0ABM3IBH3</accession>
<dbReference type="SUPFAM" id="SSF103473">
    <property type="entry name" value="MFS general substrate transporter"/>
    <property type="match status" value="1"/>
</dbReference>
<feature type="transmembrane region" description="Helical" evidence="8">
    <location>
        <begin position="315"/>
        <end position="336"/>
    </location>
</feature>
<feature type="transmembrane region" description="Helical" evidence="8">
    <location>
        <begin position="278"/>
        <end position="295"/>
    </location>
</feature>
<keyword evidence="6 8" id="KW-0472">Membrane</keyword>
<organism evidence="10 11">
    <name type="scientific">Ziziphus jujuba</name>
    <name type="common">Chinese jujube</name>
    <name type="synonym">Ziziphus sativa</name>
    <dbReference type="NCBI Taxonomy" id="326968"/>
    <lineage>
        <taxon>Eukaryota</taxon>
        <taxon>Viridiplantae</taxon>
        <taxon>Streptophyta</taxon>
        <taxon>Embryophyta</taxon>
        <taxon>Tracheophyta</taxon>
        <taxon>Spermatophyta</taxon>
        <taxon>Magnoliopsida</taxon>
        <taxon>eudicotyledons</taxon>
        <taxon>Gunneridae</taxon>
        <taxon>Pentapetalae</taxon>
        <taxon>rosids</taxon>
        <taxon>fabids</taxon>
        <taxon>Rosales</taxon>
        <taxon>Rhamnaceae</taxon>
        <taxon>Paliureae</taxon>
        <taxon>Ziziphus</taxon>
    </lineage>
</organism>
<dbReference type="Proteomes" id="UP001652623">
    <property type="component" value="Chromosome 10"/>
</dbReference>
<evidence type="ECO:0000313" key="11">
    <source>
        <dbReference type="RefSeq" id="XP_048325019.2"/>
    </source>
</evidence>